<keyword evidence="7 8" id="KW-0472">Membrane</keyword>
<feature type="transmembrane region" description="Helical" evidence="8">
    <location>
        <begin position="127"/>
        <end position="145"/>
    </location>
</feature>
<dbReference type="STRING" id="2880.D8LLV9"/>
<comment type="subcellular location">
    <subcellularLocation>
        <location evidence="1">Mitochondrion inner membrane</location>
        <topology evidence="1">Multi-pass membrane protein</topology>
    </subcellularLocation>
</comment>
<feature type="transmembrane region" description="Helical" evidence="8">
    <location>
        <begin position="37"/>
        <end position="53"/>
    </location>
</feature>
<reference evidence="11 12" key="1">
    <citation type="journal article" date="2010" name="Nature">
        <title>The Ectocarpus genome and the independent evolution of multicellularity in brown algae.</title>
        <authorList>
            <person name="Cock J.M."/>
            <person name="Sterck L."/>
            <person name="Rouze P."/>
            <person name="Scornet D."/>
            <person name="Allen A.E."/>
            <person name="Amoutzias G."/>
            <person name="Anthouard V."/>
            <person name="Artiguenave F."/>
            <person name="Aury J.M."/>
            <person name="Badger J.H."/>
            <person name="Beszteri B."/>
            <person name="Billiau K."/>
            <person name="Bonnet E."/>
            <person name="Bothwell J.H."/>
            <person name="Bowler C."/>
            <person name="Boyen C."/>
            <person name="Brownlee C."/>
            <person name="Carrano C.J."/>
            <person name="Charrier B."/>
            <person name="Cho G.Y."/>
            <person name="Coelho S.M."/>
            <person name="Collen J."/>
            <person name="Corre E."/>
            <person name="Da Silva C."/>
            <person name="Delage L."/>
            <person name="Delaroque N."/>
            <person name="Dittami S.M."/>
            <person name="Doulbeau S."/>
            <person name="Elias M."/>
            <person name="Farnham G."/>
            <person name="Gachon C.M."/>
            <person name="Gschloessl B."/>
            <person name="Heesch S."/>
            <person name="Jabbari K."/>
            <person name="Jubin C."/>
            <person name="Kawai H."/>
            <person name="Kimura K."/>
            <person name="Kloareg B."/>
            <person name="Kupper F.C."/>
            <person name="Lang D."/>
            <person name="Le Bail A."/>
            <person name="Leblanc C."/>
            <person name="Lerouge P."/>
            <person name="Lohr M."/>
            <person name="Lopez P.J."/>
            <person name="Martens C."/>
            <person name="Maumus F."/>
            <person name="Michel G."/>
            <person name="Miranda-Saavedra D."/>
            <person name="Morales J."/>
            <person name="Moreau H."/>
            <person name="Motomura T."/>
            <person name="Nagasato C."/>
            <person name="Napoli C.A."/>
            <person name="Nelson D.R."/>
            <person name="Nyvall-Collen P."/>
            <person name="Peters A.F."/>
            <person name="Pommier C."/>
            <person name="Potin P."/>
            <person name="Poulain J."/>
            <person name="Quesneville H."/>
            <person name="Read B."/>
            <person name="Rensing S.A."/>
            <person name="Ritter A."/>
            <person name="Rousvoal S."/>
            <person name="Samanta M."/>
            <person name="Samson G."/>
            <person name="Schroeder D.C."/>
            <person name="Segurens B."/>
            <person name="Strittmatter M."/>
            <person name="Tonon T."/>
            <person name="Tregear J.W."/>
            <person name="Valentin K."/>
            <person name="von Dassow P."/>
            <person name="Yamagishi T."/>
            <person name="Van de Peer Y."/>
            <person name="Wincker P."/>
        </authorList>
    </citation>
    <scope>NUCLEOTIDE SEQUENCE [LARGE SCALE GENOMIC DNA]</scope>
    <source>
        <strain evidence="12">Ec32 / CCAP1310/4</strain>
    </source>
</reference>
<dbReference type="PROSITE" id="PS00211">
    <property type="entry name" value="ABC_TRANSPORTER_1"/>
    <property type="match status" value="1"/>
</dbReference>
<dbReference type="GO" id="GO:0005524">
    <property type="term" value="F:ATP binding"/>
    <property type="evidence" value="ECO:0007669"/>
    <property type="project" value="UniProtKB-KW"/>
</dbReference>
<dbReference type="Gene3D" id="3.40.50.300">
    <property type="entry name" value="P-loop containing nucleotide triphosphate hydrolases"/>
    <property type="match status" value="1"/>
</dbReference>
<organism evidence="11 12">
    <name type="scientific">Ectocarpus siliculosus</name>
    <name type="common">Brown alga</name>
    <name type="synonym">Conferva siliculosa</name>
    <dbReference type="NCBI Taxonomy" id="2880"/>
    <lineage>
        <taxon>Eukaryota</taxon>
        <taxon>Sar</taxon>
        <taxon>Stramenopiles</taxon>
        <taxon>Ochrophyta</taxon>
        <taxon>PX clade</taxon>
        <taxon>Phaeophyceae</taxon>
        <taxon>Ectocarpales</taxon>
        <taxon>Ectocarpaceae</taxon>
        <taxon>Ectocarpus</taxon>
    </lineage>
</organism>
<evidence type="ECO:0000256" key="5">
    <source>
        <dbReference type="ARBA" id="ARBA00022840"/>
    </source>
</evidence>
<evidence type="ECO:0000313" key="12">
    <source>
        <dbReference type="Proteomes" id="UP000002630"/>
    </source>
</evidence>
<dbReference type="InterPro" id="IPR036640">
    <property type="entry name" value="ABC1_TM_sf"/>
</dbReference>
<dbReference type="SUPFAM" id="SSF52540">
    <property type="entry name" value="P-loop containing nucleoside triphosphate hydrolases"/>
    <property type="match status" value="1"/>
</dbReference>
<dbReference type="EMBL" id="FN648575">
    <property type="protein sequence ID" value="CBN77173.1"/>
    <property type="molecule type" value="Genomic_DNA"/>
</dbReference>
<dbReference type="Proteomes" id="UP000002630">
    <property type="component" value="Linkage Group LG17"/>
</dbReference>
<evidence type="ECO:0000256" key="1">
    <source>
        <dbReference type="ARBA" id="ARBA00004448"/>
    </source>
</evidence>
<protein>
    <submittedName>
        <fullName evidence="11">Uncharacterized protein</fullName>
    </submittedName>
</protein>
<feature type="transmembrane region" description="Helical" evidence="8">
    <location>
        <begin position="151"/>
        <end position="171"/>
    </location>
</feature>
<dbReference type="GO" id="GO:0015421">
    <property type="term" value="F:ABC-type oligopeptide transporter activity"/>
    <property type="evidence" value="ECO:0007669"/>
    <property type="project" value="TreeGrafter"/>
</dbReference>
<keyword evidence="12" id="KW-1185">Reference proteome</keyword>
<name>D8LLV9_ECTSI</name>
<dbReference type="InterPro" id="IPR003439">
    <property type="entry name" value="ABC_transporter-like_ATP-bd"/>
</dbReference>
<dbReference type="InterPro" id="IPR003593">
    <property type="entry name" value="AAA+_ATPase"/>
</dbReference>
<dbReference type="InParanoid" id="D8LLV9"/>
<keyword evidence="6 8" id="KW-1133">Transmembrane helix</keyword>
<dbReference type="GO" id="GO:0005743">
    <property type="term" value="C:mitochondrial inner membrane"/>
    <property type="evidence" value="ECO:0007669"/>
    <property type="project" value="UniProtKB-SubCell"/>
</dbReference>
<dbReference type="SMART" id="SM00382">
    <property type="entry name" value="AAA"/>
    <property type="match status" value="1"/>
</dbReference>
<evidence type="ECO:0000256" key="4">
    <source>
        <dbReference type="ARBA" id="ARBA00022741"/>
    </source>
</evidence>
<dbReference type="PANTHER" id="PTHR43394:SF7">
    <property type="entry name" value="ABC TRANSPORTER B FAMILY MEMBER 28"/>
    <property type="match status" value="1"/>
</dbReference>
<keyword evidence="3 8" id="KW-0812">Transmembrane</keyword>
<dbReference type="SUPFAM" id="SSF90123">
    <property type="entry name" value="ABC transporter transmembrane region"/>
    <property type="match status" value="1"/>
</dbReference>
<keyword evidence="4" id="KW-0547">Nucleotide-binding</keyword>
<dbReference type="InterPro" id="IPR011527">
    <property type="entry name" value="ABC1_TM_dom"/>
</dbReference>
<dbReference type="Pfam" id="PF00005">
    <property type="entry name" value="ABC_tran"/>
    <property type="match status" value="1"/>
</dbReference>
<accession>D8LLV9</accession>
<dbReference type="GO" id="GO:0016887">
    <property type="term" value="F:ATP hydrolysis activity"/>
    <property type="evidence" value="ECO:0007669"/>
    <property type="project" value="InterPro"/>
</dbReference>
<evidence type="ECO:0000256" key="3">
    <source>
        <dbReference type="ARBA" id="ARBA00022692"/>
    </source>
</evidence>
<feature type="domain" description="ABC transmembrane type-1" evidence="10">
    <location>
        <begin position="17"/>
        <end position="180"/>
    </location>
</feature>
<dbReference type="FunCoup" id="D8LLV9">
    <property type="interactions" value="9"/>
</dbReference>
<dbReference type="InterPro" id="IPR017871">
    <property type="entry name" value="ABC_transporter-like_CS"/>
</dbReference>
<evidence type="ECO:0000256" key="8">
    <source>
        <dbReference type="SAM" id="Phobius"/>
    </source>
</evidence>
<sequence length="479" mass="50747">MVAKQAVQGNLQRDRGLRAVLETICGLAVLFKLSPRLAWVFGLVIPFAAWSLAEARKKLMLLGQEEGKSLGVEASIASEAVRNIREVRGFGAEARELARFKTASQGTAVTSVKIGAASGRLEALNRAAIYMSILAVMMVGGRLVLAGSMQASLLLSFVGFCFSLNFAMQGVNFTVADAKRGQAALERVFKVMSPAGSKGLNLGVDVISPRDFEGKVDFRKVHFTYPTRPDMHVLSGLDLTLRAGEVTALVGNSGGGKSTIAALLSRFYPPSRGEILVDGVDVTDLDRRWLTQRIALVGQNPALFTGTIAQNIAYGAAAAAAAATAKGNGGAPAEGAGELGGGVTMDKVVQAAELANAKDFIEEFPDGFETFVGEGGVQLSGGQRQRIAIARAVLKDARILILDEATSALDAHSEALVQEALSRLTKGRTVLVIAHRLSTVVNADKICVLSQGKVIEEGKHDELLERKGAYYNLMSTLFD</sequence>
<proteinExistence type="predicted"/>
<keyword evidence="5" id="KW-0067">ATP-binding</keyword>
<dbReference type="GO" id="GO:0090374">
    <property type="term" value="P:oligopeptide export from mitochondrion"/>
    <property type="evidence" value="ECO:0007669"/>
    <property type="project" value="TreeGrafter"/>
</dbReference>
<dbReference type="Gene3D" id="1.20.1560.10">
    <property type="entry name" value="ABC transporter type 1, transmembrane domain"/>
    <property type="match status" value="1"/>
</dbReference>
<dbReference type="OMA" id="TRYMSTL"/>
<keyword evidence="2" id="KW-0813">Transport</keyword>
<evidence type="ECO:0000256" key="2">
    <source>
        <dbReference type="ARBA" id="ARBA00022448"/>
    </source>
</evidence>
<dbReference type="PROSITE" id="PS50929">
    <property type="entry name" value="ABC_TM1F"/>
    <property type="match status" value="1"/>
</dbReference>
<dbReference type="PANTHER" id="PTHR43394">
    <property type="entry name" value="ATP-DEPENDENT PERMEASE MDL1, MITOCHONDRIAL"/>
    <property type="match status" value="1"/>
</dbReference>
<dbReference type="EMBL" id="FN649742">
    <property type="protein sequence ID" value="CBN77173.1"/>
    <property type="molecule type" value="Genomic_DNA"/>
</dbReference>
<dbReference type="InterPro" id="IPR039421">
    <property type="entry name" value="Type_1_exporter"/>
</dbReference>
<dbReference type="OrthoDB" id="6500128at2759"/>
<dbReference type="AlphaFoldDB" id="D8LLV9"/>
<feature type="domain" description="ABC transporter" evidence="9">
    <location>
        <begin position="216"/>
        <end position="476"/>
    </location>
</feature>
<dbReference type="Pfam" id="PF00664">
    <property type="entry name" value="ABC_membrane"/>
    <property type="match status" value="1"/>
</dbReference>
<evidence type="ECO:0000256" key="7">
    <source>
        <dbReference type="ARBA" id="ARBA00023136"/>
    </source>
</evidence>
<dbReference type="eggNOG" id="KOG0058">
    <property type="taxonomic scope" value="Eukaryota"/>
</dbReference>
<dbReference type="FunFam" id="3.40.50.300:FF:000403">
    <property type="entry name" value="ATP-binding cassette sub-family B member 8, mitochondrial"/>
    <property type="match status" value="1"/>
</dbReference>
<gene>
    <name evidence="11" type="ORF">Esi_0038_0020</name>
</gene>
<dbReference type="InterPro" id="IPR027417">
    <property type="entry name" value="P-loop_NTPase"/>
</dbReference>
<evidence type="ECO:0000259" key="10">
    <source>
        <dbReference type="PROSITE" id="PS50929"/>
    </source>
</evidence>
<dbReference type="PROSITE" id="PS50893">
    <property type="entry name" value="ABC_TRANSPORTER_2"/>
    <property type="match status" value="1"/>
</dbReference>
<evidence type="ECO:0000313" key="11">
    <source>
        <dbReference type="EMBL" id="CBN77173.1"/>
    </source>
</evidence>
<evidence type="ECO:0000256" key="6">
    <source>
        <dbReference type="ARBA" id="ARBA00022989"/>
    </source>
</evidence>
<evidence type="ECO:0000259" key="9">
    <source>
        <dbReference type="PROSITE" id="PS50893"/>
    </source>
</evidence>